<evidence type="ECO:0000313" key="3">
    <source>
        <dbReference type="Proteomes" id="UP001168877"/>
    </source>
</evidence>
<accession>A0AA39VW13</accession>
<dbReference type="Gene3D" id="3.30.420.10">
    <property type="entry name" value="Ribonuclease H-like superfamily/Ribonuclease H"/>
    <property type="match status" value="1"/>
</dbReference>
<gene>
    <name evidence="2" type="ORF">LWI29_002122</name>
</gene>
<dbReference type="Pfam" id="PF13456">
    <property type="entry name" value="RVT_3"/>
    <property type="match status" value="1"/>
</dbReference>
<evidence type="ECO:0000313" key="2">
    <source>
        <dbReference type="EMBL" id="KAK0594957.1"/>
    </source>
</evidence>
<name>A0AA39VW13_ACESA</name>
<dbReference type="GO" id="GO:0003676">
    <property type="term" value="F:nucleic acid binding"/>
    <property type="evidence" value="ECO:0007669"/>
    <property type="project" value="InterPro"/>
</dbReference>
<reference evidence="2" key="2">
    <citation type="submission" date="2023-06" db="EMBL/GenBank/DDBJ databases">
        <authorList>
            <person name="Swenson N.G."/>
            <person name="Wegrzyn J.L."/>
            <person name="Mcevoy S.L."/>
        </authorList>
    </citation>
    <scope>NUCLEOTIDE SEQUENCE</scope>
    <source>
        <strain evidence="2">NS2018</strain>
        <tissue evidence="2">Leaf</tissue>
    </source>
</reference>
<dbReference type="AlphaFoldDB" id="A0AA39VW13"/>
<dbReference type="SUPFAM" id="SSF53098">
    <property type="entry name" value="Ribonuclease H-like"/>
    <property type="match status" value="1"/>
</dbReference>
<feature type="domain" description="RNase H type-1" evidence="1">
    <location>
        <begin position="125"/>
        <end position="240"/>
    </location>
</feature>
<dbReference type="PANTHER" id="PTHR47074">
    <property type="entry name" value="BNAC02G40300D PROTEIN"/>
    <property type="match status" value="1"/>
</dbReference>
<protein>
    <recommendedName>
        <fullName evidence="1">RNase H type-1 domain-containing protein</fullName>
    </recommendedName>
</protein>
<dbReference type="CDD" id="cd06222">
    <property type="entry name" value="RNase_H_like"/>
    <property type="match status" value="1"/>
</dbReference>
<dbReference type="InterPro" id="IPR052929">
    <property type="entry name" value="RNase_H-like_EbsB-rel"/>
</dbReference>
<sequence>MCNKLKNTRKEWLTGHQGLRTDRRKFFDCVYDYFRKVSGEEKELFCILLWRIWCCRNSAVHNTSLADFSEMIGWSKKFQDDYYRNNGSNQSGTSNHGGTVQVCGGVCWRPPGGDEYKTNCGTLVDDKKGRVGIGIIIRNSRGEVLACSSQIMEANLRDRIANVLAVQRCLHFVLECGLNSTKIESDEATVIKWINHGLHRDTDYGLILSDIDVMKVDISGITFSHIPSSANKAALSLAKIAMGIAEDRFWLENFPDSIRSIIQTDKLG</sequence>
<dbReference type="GO" id="GO:0004523">
    <property type="term" value="F:RNA-DNA hybrid ribonuclease activity"/>
    <property type="evidence" value="ECO:0007669"/>
    <property type="project" value="InterPro"/>
</dbReference>
<dbReference type="PANTHER" id="PTHR47074:SF48">
    <property type="entry name" value="POLYNUCLEOTIDYL TRANSFERASE, RIBONUCLEASE H-LIKE SUPERFAMILY PROTEIN"/>
    <property type="match status" value="1"/>
</dbReference>
<dbReference type="Proteomes" id="UP001168877">
    <property type="component" value="Unassembled WGS sequence"/>
</dbReference>
<dbReference type="InterPro" id="IPR002156">
    <property type="entry name" value="RNaseH_domain"/>
</dbReference>
<evidence type="ECO:0000259" key="1">
    <source>
        <dbReference type="Pfam" id="PF13456"/>
    </source>
</evidence>
<dbReference type="InterPro" id="IPR036397">
    <property type="entry name" value="RNaseH_sf"/>
</dbReference>
<dbReference type="InterPro" id="IPR012337">
    <property type="entry name" value="RNaseH-like_sf"/>
</dbReference>
<dbReference type="InterPro" id="IPR044730">
    <property type="entry name" value="RNase_H-like_dom_plant"/>
</dbReference>
<proteinExistence type="predicted"/>
<organism evidence="2 3">
    <name type="scientific">Acer saccharum</name>
    <name type="common">Sugar maple</name>
    <dbReference type="NCBI Taxonomy" id="4024"/>
    <lineage>
        <taxon>Eukaryota</taxon>
        <taxon>Viridiplantae</taxon>
        <taxon>Streptophyta</taxon>
        <taxon>Embryophyta</taxon>
        <taxon>Tracheophyta</taxon>
        <taxon>Spermatophyta</taxon>
        <taxon>Magnoliopsida</taxon>
        <taxon>eudicotyledons</taxon>
        <taxon>Gunneridae</taxon>
        <taxon>Pentapetalae</taxon>
        <taxon>rosids</taxon>
        <taxon>malvids</taxon>
        <taxon>Sapindales</taxon>
        <taxon>Sapindaceae</taxon>
        <taxon>Hippocastanoideae</taxon>
        <taxon>Acereae</taxon>
        <taxon>Acer</taxon>
    </lineage>
</organism>
<reference evidence="2" key="1">
    <citation type="journal article" date="2022" name="Plant J.">
        <title>Strategies of tolerance reflected in two North American maple genomes.</title>
        <authorList>
            <person name="McEvoy S.L."/>
            <person name="Sezen U.U."/>
            <person name="Trouern-Trend A."/>
            <person name="McMahon S.M."/>
            <person name="Schaberg P.G."/>
            <person name="Yang J."/>
            <person name="Wegrzyn J.L."/>
            <person name="Swenson N.G."/>
        </authorList>
    </citation>
    <scope>NUCLEOTIDE SEQUENCE</scope>
    <source>
        <strain evidence="2">NS2018</strain>
    </source>
</reference>
<comment type="caution">
    <text evidence="2">The sequence shown here is derived from an EMBL/GenBank/DDBJ whole genome shotgun (WGS) entry which is preliminary data.</text>
</comment>
<dbReference type="EMBL" id="JAUESC010000004">
    <property type="protein sequence ID" value="KAK0594957.1"/>
    <property type="molecule type" value="Genomic_DNA"/>
</dbReference>
<keyword evidence="3" id="KW-1185">Reference proteome</keyword>